<proteinExistence type="predicted"/>
<evidence type="ECO:0000313" key="1">
    <source>
        <dbReference type="EMBL" id="AUX41815.1"/>
    </source>
</evidence>
<organism evidence="1 2">
    <name type="scientific">Sorangium cellulosum</name>
    <name type="common">Polyangium cellulosum</name>
    <dbReference type="NCBI Taxonomy" id="56"/>
    <lineage>
        <taxon>Bacteria</taxon>
        <taxon>Pseudomonadati</taxon>
        <taxon>Myxococcota</taxon>
        <taxon>Polyangia</taxon>
        <taxon>Polyangiales</taxon>
        <taxon>Polyangiaceae</taxon>
        <taxon>Sorangium</taxon>
    </lineage>
</organism>
<evidence type="ECO:0000313" key="2">
    <source>
        <dbReference type="Proteomes" id="UP000238348"/>
    </source>
</evidence>
<gene>
    <name evidence="1" type="ORF">SOCE26_032400</name>
</gene>
<accession>A0A2L0ERB2</accession>
<reference evidence="1 2" key="1">
    <citation type="submission" date="2015-09" db="EMBL/GenBank/DDBJ databases">
        <title>Sorangium comparison.</title>
        <authorList>
            <person name="Zaburannyi N."/>
            <person name="Bunk B."/>
            <person name="Overmann J."/>
            <person name="Mueller R."/>
        </authorList>
    </citation>
    <scope>NUCLEOTIDE SEQUENCE [LARGE SCALE GENOMIC DNA]</scope>
    <source>
        <strain evidence="1 2">So ce26</strain>
    </source>
</reference>
<name>A0A2L0ERB2_SORCE</name>
<protein>
    <submittedName>
        <fullName evidence="1">Uncharacterized protein</fullName>
    </submittedName>
</protein>
<dbReference type="RefSeq" id="WP_104980492.1">
    <property type="nucleotide sequence ID" value="NZ_CP012673.1"/>
</dbReference>
<dbReference type="Proteomes" id="UP000238348">
    <property type="component" value="Chromosome"/>
</dbReference>
<dbReference type="EMBL" id="CP012673">
    <property type="protein sequence ID" value="AUX41815.1"/>
    <property type="molecule type" value="Genomic_DNA"/>
</dbReference>
<dbReference type="AlphaFoldDB" id="A0A2L0ERB2"/>
<sequence length="84" mass="9076">MPIESVVVVLSGREEPWPTHGSYRTSPPGEAFSGVHFRIEAVYQRTMAELASHAEGPETVGDMVLDLPTGDLSTWLATLNDPAP</sequence>